<dbReference type="STRING" id="1314674.A0A0D7BFT6"/>
<feature type="compositionally biased region" description="Polar residues" evidence="2">
    <location>
        <begin position="521"/>
        <end position="531"/>
    </location>
</feature>
<dbReference type="EMBL" id="KN880485">
    <property type="protein sequence ID" value="KIY69352.1"/>
    <property type="molecule type" value="Genomic_DNA"/>
</dbReference>
<feature type="compositionally biased region" description="Acidic residues" evidence="2">
    <location>
        <begin position="311"/>
        <end position="328"/>
    </location>
</feature>
<comment type="similarity">
    <text evidence="1">Belongs to the LTV1 family.</text>
</comment>
<dbReference type="InterPro" id="IPR007307">
    <property type="entry name" value="Ltv1"/>
</dbReference>
<feature type="region of interest" description="Disordered" evidence="2">
    <location>
        <begin position="436"/>
        <end position="531"/>
    </location>
</feature>
<dbReference type="GO" id="GO:0005829">
    <property type="term" value="C:cytosol"/>
    <property type="evidence" value="ECO:0007669"/>
    <property type="project" value="TreeGrafter"/>
</dbReference>
<feature type="compositionally biased region" description="Basic and acidic residues" evidence="2">
    <location>
        <begin position="494"/>
        <end position="514"/>
    </location>
</feature>
<sequence length="531" mass="59960">MPPKSIFRQPGAKHFQLVHRSLRDPLIHDAQASSHVLKAVVRDNEKKGKTRAELEEMLSVSEEGGPARSNAGEASLYGVYYDDNEYDYMQHLRAVGIQEEGVDSVLIEAPATSTSKKPKEKRELRDLPKGVLPSVKEMPRTFESEQSIPDSIAGFRPDMDPHLRQTLEALEDDAFVDDGLEDDFFGQLVGEGERGSDEVDFEFDEWGFDGSEPASSQLQDEDNEDEGWEARFAKFKKTAQAAPAHSDDGDEDTERGDTVSGLPPMSVIGGKRRKGSTVASGYSMSSSSMFRNEALQTLDERFDQMMLKQYDEDEESLLSDEDAEDNEAPELITTREDFETMMSEFLDNYEILGRKLKPKLEGETGVDKLNTLRQAMGTDPRVRQWIEEYDSDGPDDEELFAPFAPKEKERWDCETILSTYSNLENHPRLIRARNPKTVPQIVLDPKTGLPRVDNSASSEPSEEEDHEPSRPKGVTISRPRDESPESKKARKAAVKAERANRRLEKKATKEEFGNEFKTQTRRGTTQRVKKL</sequence>
<name>A0A0D7BFT6_9AGAR</name>
<dbReference type="GO" id="GO:0005634">
    <property type="term" value="C:nucleus"/>
    <property type="evidence" value="ECO:0007669"/>
    <property type="project" value="TreeGrafter"/>
</dbReference>
<accession>A0A0D7BFT6</accession>
<dbReference type="GO" id="GO:0030688">
    <property type="term" value="C:preribosome, small subunit precursor"/>
    <property type="evidence" value="ECO:0007669"/>
    <property type="project" value="TreeGrafter"/>
</dbReference>
<gene>
    <name evidence="3" type="ORF">CYLTODRAFT_420750</name>
</gene>
<dbReference type="OrthoDB" id="5852896at2759"/>
<evidence type="ECO:0000256" key="1">
    <source>
        <dbReference type="ARBA" id="ARBA00009078"/>
    </source>
</evidence>
<evidence type="ECO:0000313" key="4">
    <source>
        <dbReference type="Proteomes" id="UP000054007"/>
    </source>
</evidence>
<dbReference type="GO" id="GO:0000056">
    <property type="term" value="P:ribosomal small subunit export from nucleus"/>
    <property type="evidence" value="ECO:0007669"/>
    <property type="project" value="TreeGrafter"/>
</dbReference>
<dbReference type="AlphaFoldDB" id="A0A0D7BFT6"/>
<reference evidence="3 4" key="1">
    <citation type="journal article" date="2015" name="Fungal Genet. Biol.">
        <title>Evolution of novel wood decay mechanisms in Agaricales revealed by the genome sequences of Fistulina hepatica and Cylindrobasidium torrendii.</title>
        <authorList>
            <person name="Floudas D."/>
            <person name="Held B.W."/>
            <person name="Riley R."/>
            <person name="Nagy L.G."/>
            <person name="Koehler G."/>
            <person name="Ransdell A.S."/>
            <person name="Younus H."/>
            <person name="Chow J."/>
            <person name="Chiniquy J."/>
            <person name="Lipzen A."/>
            <person name="Tritt A."/>
            <person name="Sun H."/>
            <person name="Haridas S."/>
            <person name="LaButti K."/>
            <person name="Ohm R.A."/>
            <person name="Kues U."/>
            <person name="Blanchette R.A."/>
            <person name="Grigoriev I.V."/>
            <person name="Minto R.E."/>
            <person name="Hibbett D.S."/>
        </authorList>
    </citation>
    <scope>NUCLEOTIDE SEQUENCE [LARGE SCALE GENOMIC DNA]</scope>
    <source>
        <strain evidence="3 4">FP15055 ss-10</strain>
    </source>
</reference>
<protein>
    <submittedName>
        <fullName evidence="3">Low temperature viability protein</fullName>
    </submittedName>
</protein>
<evidence type="ECO:0000313" key="3">
    <source>
        <dbReference type="EMBL" id="KIY69352.1"/>
    </source>
</evidence>
<dbReference type="Proteomes" id="UP000054007">
    <property type="component" value="Unassembled WGS sequence"/>
</dbReference>
<feature type="compositionally biased region" description="Basic and acidic residues" evidence="2">
    <location>
        <begin position="478"/>
        <end position="487"/>
    </location>
</feature>
<feature type="region of interest" description="Disordered" evidence="2">
    <location>
        <begin position="311"/>
        <end position="332"/>
    </location>
</feature>
<feature type="region of interest" description="Disordered" evidence="2">
    <location>
        <begin position="204"/>
        <end position="285"/>
    </location>
</feature>
<evidence type="ECO:0000256" key="2">
    <source>
        <dbReference type="SAM" id="MobiDB-lite"/>
    </source>
</evidence>
<proteinExistence type="inferred from homology"/>
<dbReference type="PANTHER" id="PTHR21531">
    <property type="entry name" value="LOW-TEMPERATURE VIABILITY PROTEIN LTV1-RELATED"/>
    <property type="match status" value="1"/>
</dbReference>
<keyword evidence="4" id="KW-1185">Reference proteome</keyword>
<dbReference type="GO" id="GO:0042274">
    <property type="term" value="P:ribosomal small subunit biogenesis"/>
    <property type="evidence" value="ECO:0007669"/>
    <property type="project" value="InterPro"/>
</dbReference>
<organism evidence="3 4">
    <name type="scientific">Cylindrobasidium torrendii FP15055 ss-10</name>
    <dbReference type="NCBI Taxonomy" id="1314674"/>
    <lineage>
        <taxon>Eukaryota</taxon>
        <taxon>Fungi</taxon>
        <taxon>Dikarya</taxon>
        <taxon>Basidiomycota</taxon>
        <taxon>Agaricomycotina</taxon>
        <taxon>Agaricomycetes</taxon>
        <taxon>Agaricomycetidae</taxon>
        <taxon>Agaricales</taxon>
        <taxon>Marasmiineae</taxon>
        <taxon>Physalacriaceae</taxon>
        <taxon>Cylindrobasidium</taxon>
    </lineage>
</organism>
<dbReference type="PANTHER" id="PTHR21531:SF0">
    <property type="entry name" value="PROTEIN LTV1 HOMOLOG"/>
    <property type="match status" value="1"/>
</dbReference>
<dbReference type="Pfam" id="PF04180">
    <property type="entry name" value="LTV"/>
    <property type="match status" value="1"/>
</dbReference>